<dbReference type="GO" id="GO:0007218">
    <property type="term" value="P:neuropeptide signaling pathway"/>
    <property type="evidence" value="ECO:0007669"/>
    <property type="project" value="TreeGrafter"/>
</dbReference>
<feature type="transmembrane region" description="Helical" evidence="10">
    <location>
        <begin position="341"/>
        <end position="359"/>
    </location>
</feature>
<dbReference type="PANTHER" id="PTHR24230">
    <property type="entry name" value="G-PROTEIN COUPLED RECEPTOR"/>
    <property type="match status" value="1"/>
</dbReference>
<comment type="similarity">
    <text evidence="9">Belongs to the G-protein coupled receptor 1 family.</text>
</comment>
<evidence type="ECO:0000256" key="2">
    <source>
        <dbReference type="ARBA" id="ARBA00022475"/>
    </source>
</evidence>
<gene>
    <name evidence="12" type="ORF">GPM918_LOCUS32109</name>
    <name evidence="13" type="ORF">SRO942_LOCUS32767</name>
</gene>
<dbReference type="PROSITE" id="PS00237">
    <property type="entry name" value="G_PROTEIN_RECEP_F1_1"/>
    <property type="match status" value="1"/>
</dbReference>
<evidence type="ECO:0000313" key="12">
    <source>
        <dbReference type="EMBL" id="CAF1376414.1"/>
    </source>
</evidence>
<dbReference type="Gene3D" id="1.20.1070.10">
    <property type="entry name" value="Rhodopsin 7-helix transmembrane proteins"/>
    <property type="match status" value="1"/>
</dbReference>
<keyword evidence="7 9" id="KW-0675">Receptor</keyword>
<keyword evidence="5 9" id="KW-0297">G-protein coupled receptor</keyword>
<dbReference type="SUPFAM" id="SSF81321">
    <property type="entry name" value="Family A G protein-coupled receptor-like"/>
    <property type="match status" value="1"/>
</dbReference>
<dbReference type="AlphaFoldDB" id="A0A815J9M0"/>
<keyword evidence="8 9" id="KW-0807">Transducer</keyword>
<accession>A0A815J9M0</accession>
<keyword evidence="2" id="KW-1003">Cell membrane</keyword>
<dbReference type="OrthoDB" id="5969463at2759"/>
<evidence type="ECO:0000256" key="3">
    <source>
        <dbReference type="ARBA" id="ARBA00022692"/>
    </source>
</evidence>
<name>A0A815J9M0_9BILA</name>
<evidence type="ECO:0000256" key="4">
    <source>
        <dbReference type="ARBA" id="ARBA00022989"/>
    </source>
</evidence>
<dbReference type="Proteomes" id="UP000681722">
    <property type="component" value="Unassembled WGS sequence"/>
</dbReference>
<dbReference type="Proteomes" id="UP000663829">
    <property type="component" value="Unassembled WGS sequence"/>
</dbReference>
<evidence type="ECO:0000256" key="1">
    <source>
        <dbReference type="ARBA" id="ARBA00004651"/>
    </source>
</evidence>
<feature type="transmembrane region" description="Helical" evidence="10">
    <location>
        <begin position="157"/>
        <end position="177"/>
    </location>
</feature>
<dbReference type="PROSITE" id="PS50262">
    <property type="entry name" value="G_PROTEIN_RECEP_F1_2"/>
    <property type="match status" value="1"/>
</dbReference>
<feature type="transmembrane region" description="Helical" evidence="10">
    <location>
        <begin position="72"/>
        <end position="92"/>
    </location>
</feature>
<dbReference type="GO" id="GO:0005886">
    <property type="term" value="C:plasma membrane"/>
    <property type="evidence" value="ECO:0007669"/>
    <property type="project" value="UniProtKB-SubCell"/>
</dbReference>
<comment type="caution">
    <text evidence="12">The sequence shown here is derived from an EMBL/GenBank/DDBJ whole genome shotgun (WGS) entry which is preliminary data.</text>
</comment>
<feature type="transmembrane region" description="Helical" evidence="10">
    <location>
        <begin position="31"/>
        <end position="51"/>
    </location>
</feature>
<feature type="non-terminal residue" evidence="12">
    <location>
        <position position="1"/>
    </location>
</feature>
<keyword evidence="6 10" id="KW-0472">Membrane</keyword>
<keyword evidence="3 9" id="KW-0812">Transmembrane</keyword>
<dbReference type="PRINTS" id="PR00237">
    <property type="entry name" value="GPCRRHODOPSN"/>
</dbReference>
<organism evidence="12 14">
    <name type="scientific">Didymodactylos carnosus</name>
    <dbReference type="NCBI Taxonomy" id="1234261"/>
    <lineage>
        <taxon>Eukaryota</taxon>
        <taxon>Metazoa</taxon>
        <taxon>Spiralia</taxon>
        <taxon>Gnathifera</taxon>
        <taxon>Rotifera</taxon>
        <taxon>Eurotatoria</taxon>
        <taxon>Bdelloidea</taxon>
        <taxon>Philodinida</taxon>
        <taxon>Philodinidae</taxon>
        <taxon>Didymodactylos</taxon>
    </lineage>
</organism>
<evidence type="ECO:0000313" key="13">
    <source>
        <dbReference type="EMBL" id="CAF4266936.1"/>
    </source>
</evidence>
<feature type="transmembrane region" description="Helical" evidence="10">
    <location>
        <begin position="308"/>
        <end position="329"/>
    </location>
</feature>
<evidence type="ECO:0000256" key="6">
    <source>
        <dbReference type="ARBA" id="ARBA00023136"/>
    </source>
</evidence>
<proteinExistence type="inferred from homology"/>
<evidence type="ECO:0000256" key="7">
    <source>
        <dbReference type="ARBA" id="ARBA00023170"/>
    </source>
</evidence>
<comment type="subcellular location">
    <subcellularLocation>
        <location evidence="1">Cell membrane</location>
        <topology evidence="1">Multi-pass membrane protein</topology>
    </subcellularLocation>
</comment>
<feature type="domain" description="G-protein coupled receptors family 1 profile" evidence="11">
    <location>
        <begin position="1"/>
        <end position="357"/>
    </location>
</feature>
<evidence type="ECO:0000256" key="5">
    <source>
        <dbReference type="ARBA" id="ARBA00023040"/>
    </source>
</evidence>
<dbReference type="InterPro" id="IPR017452">
    <property type="entry name" value="GPCR_Rhodpsn_7TM"/>
</dbReference>
<dbReference type="EMBL" id="CAJOBC010078563">
    <property type="protein sequence ID" value="CAF4266936.1"/>
    <property type="molecule type" value="Genomic_DNA"/>
</dbReference>
<evidence type="ECO:0000313" key="14">
    <source>
        <dbReference type="Proteomes" id="UP000663829"/>
    </source>
</evidence>
<sequence>CVDLWICAVVIPCIAIMEYNEFNVNTSLCRFYSFSKIIIIISSFIMSAIAFDRFFIIAFPHHRVMTPHLIKILLTIVVLIALCLGILISLAFSTQKWSNIILNFDKNTTIYFNLPFDQTKSIINLNYTHIENYSRCFSDTTIITERVRDTLKRVTNIIFFILVVIVSILYTATYILALRRQAPRLRALKKNIYILDRYASVQKQLISFSSECLYDRQTSGKTMPMIREHVSINELELNSKSFSETIPSTQQQYKNKVFIKQRSSTLKRQSSFIIRSQQSRYSRNISPTKNPISNILKRQLQKSIVKQIRLASTFLLITLSFIIFYLPSILGAERVIVQPLFMYYLYLLTHTVNPFIYCFTNSHLRIYLITRLKTYF</sequence>
<dbReference type="PANTHER" id="PTHR24230:SF158">
    <property type="entry name" value="G-PROTEIN COUPLED RECEPTORS FAMILY 1 PROFILE DOMAIN-CONTAINING PROTEIN"/>
    <property type="match status" value="1"/>
</dbReference>
<keyword evidence="4 10" id="KW-1133">Transmembrane helix</keyword>
<dbReference type="InterPro" id="IPR000276">
    <property type="entry name" value="GPCR_Rhodpsn"/>
</dbReference>
<evidence type="ECO:0000256" key="9">
    <source>
        <dbReference type="RuleBase" id="RU000688"/>
    </source>
</evidence>
<dbReference type="GO" id="GO:0008528">
    <property type="term" value="F:G protein-coupled peptide receptor activity"/>
    <property type="evidence" value="ECO:0007669"/>
    <property type="project" value="TreeGrafter"/>
</dbReference>
<evidence type="ECO:0000256" key="8">
    <source>
        <dbReference type="ARBA" id="ARBA00023224"/>
    </source>
</evidence>
<protein>
    <recommendedName>
        <fullName evidence="11">G-protein coupled receptors family 1 profile domain-containing protein</fullName>
    </recommendedName>
</protein>
<evidence type="ECO:0000259" key="11">
    <source>
        <dbReference type="PROSITE" id="PS50262"/>
    </source>
</evidence>
<dbReference type="EMBL" id="CAJNOQ010016183">
    <property type="protein sequence ID" value="CAF1376414.1"/>
    <property type="molecule type" value="Genomic_DNA"/>
</dbReference>
<evidence type="ECO:0000256" key="10">
    <source>
        <dbReference type="SAM" id="Phobius"/>
    </source>
</evidence>
<reference evidence="12" key="1">
    <citation type="submission" date="2021-02" db="EMBL/GenBank/DDBJ databases">
        <authorList>
            <person name="Nowell W R."/>
        </authorList>
    </citation>
    <scope>NUCLEOTIDE SEQUENCE</scope>
</reference>
<keyword evidence="14" id="KW-1185">Reference proteome</keyword>